<protein>
    <recommendedName>
        <fullName evidence="3">Calcium-binding protein</fullName>
    </recommendedName>
</protein>
<name>A0AAU1UDA2_9ACTN</name>
<organism evidence="2">
    <name type="scientific">Streptomyces sp. NBC_00119</name>
    <dbReference type="NCBI Taxonomy" id="2975659"/>
    <lineage>
        <taxon>Bacteria</taxon>
        <taxon>Bacillati</taxon>
        <taxon>Actinomycetota</taxon>
        <taxon>Actinomycetes</taxon>
        <taxon>Kitasatosporales</taxon>
        <taxon>Streptomycetaceae</taxon>
        <taxon>Streptomyces</taxon>
    </lineage>
</organism>
<evidence type="ECO:0000256" key="1">
    <source>
        <dbReference type="SAM" id="SignalP"/>
    </source>
</evidence>
<keyword evidence="1" id="KW-0732">Signal</keyword>
<dbReference type="EMBL" id="CP108195">
    <property type="protein sequence ID" value="WTS14525.1"/>
    <property type="molecule type" value="Genomic_DNA"/>
</dbReference>
<dbReference type="AlphaFoldDB" id="A0AAU1UDA2"/>
<accession>A0AAU1UDA2</accession>
<gene>
    <name evidence="2" type="ORF">OHU69_27860</name>
</gene>
<sequence>MRIRATMAAATVTGSLALAAFAVPAAQATDQPSLAQAHQVAQKAAGHSAPQARSLTATEAGDPYVMDATFSNIKVNSGKSAIVVGTTNTVHVSYSFTFTHGSDVDPTADDFVPGVDLYRTDTDEGNALFGDAPATCTAASSTVANCNGSIDINPQEELTNVDAGAKWTGEAFAVAYNGQDPDSPSDPSKIGTAYQDAVSSNALQRYSKLTVNASPEPVKKGGTLTITGALTRANWDTHKYAGYTSQSVKLQFRKTSSSAYPTTYLKSVTSSSTGSLKTTSTATYDGYWRYNFLGTSTTPAVKATGDFVDVQ</sequence>
<reference evidence="2" key="1">
    <citation type="submission" date="2022-10" db="EMBL/GenBank/DDBJ databases">
        <title>The complete genomes of actinobacterial strains from the NBC collection.</title>
        <authorList>
            <person name="Joergensen T.S."/>
            <person name="Alvarez Arevalo M."/>
            <person name="Sterndorff E.B."/>
            <person name="Faurdal D."/>
            <person name="Vuksanovic O."/>
            <person name="Mourched A.-S."/>
            <person name="Charusanti P."/>
            <person name="Shaw S."/>
            <person name="Blin K."/>
            <person name="Weber T."/>
        </authorList>
    </citation>
    <scope>NUCLEOTIDE SEQUENCE</scope>
    <source>
        <strain evidence="2">NBC_00119</strain>
    </source>
</reference>
<feature type="signal peptide" evidence="1">
    <location>
        <begin position="1"/>
        <end position="28"/>
    </location>
</feature>
<feature type="chain" id="PRO_5043681698" description="Calcium-binding protein" evidence="1">
    <location>
        <begin position="29"/>
        <end position="311"/>
    </location>
</feature>
<evidence type="ECO:0000313" key="2">
    <source>
        <dbReference type="EMBL" id="WTS14525.1"/>
    </source>
</evidence>
<proteinExistence type="predicted"/>
<evidence type="ECO:0008006" key="3">
    <source>
        <dbReference type="Google" id="ProtNLM"/>
    </source>
</evidence>